<proteinExistence type="predicted"/>
<protein>
    <submittedName>
        <fullName evidence="3">Uncharacterized protein</fullName>
    </submittedName>
</protein>
<keyword evidence="2" id="KW-0472">Membrane</keyword>
<name>A0A212KGH8_9FIRM</name>
<evidence type="ECO:0000256" key="2">
    <source>
        <dbReference type="SAM" id="Phobius"/>
    </source>
</evidence>
<feature type="transmembrane region" description="Helical" evidence="2">
    <location>
        <begin position="6"/>
        <end position="25"/>
    </location>
</feature>
<gene>
    <name evidence="3" type="ORF">KL86CLO1_13038</name>
</gene>
<feature type="region of interest" description="Disordered" evidence="1">
    <location>
        <begin position="64"/>
        <end position="89"/>
    </location>
</feature>
<keyword evidence="2" id="KW-1133">Transmembrane helix</keyword>
<sequence length="89" mass="10547">MHDLCQLFLALFIIFDFLHIFRLTILNEYTKIVLVDNKRLLIHKIRKAQDVCGQPLRTWQRPRESLPLPFPLSSTKSRSLFQRAPAKRS</sequence>
<dbReference type="AlphaFoldDB" id="A0A212KGH8"/>
<accession>A0A212KGH8</accession>
<reference evidence="3" key="1">
    <citation type="submission" date="2016-04" db="EMBL/GenBank/DDBJ databases">
        <authorList>
            <person name="Evans L.H."/>
            <person name="Alamgir A."/>
            <person name="Owens N."/>
            <person name="Weber N.D."/>
            <person name="Virtaneva K."/>
            <person name="Barbian K."/>
            <person name="Babar A."/>
            <person name="Rosenke K."/>
        </authorList>
    </citation>
    <scope>NUCLEOTIDE SEQUENCE</scope>
    <source>
        <strain evidence="3">86</strain>
    </source>
</reference>
<evidence type="ECO:0000256" key="1">
    <source>
        <dbReference type="SAM" id="MobiDB-lite"/>
    </source>
</evidence>
<evidence type="ECO:0000313" key="3">
    <source>
        <dbReference type="EMBL" id="SBW10747.1"/>
    </source>
</evidence>
<organism evidence="3">
    <name type="scientific">uncultured Eubacteriales bacterium</name>
    <dbReference type="NCBI Taxonomy" id="172733"/>
    <lineage>
        <taxon>Bacteria</taxon>
        <taxon>Bacillati</taxon>
        <taxon>Bacillota</taxon>
        <taxon>Clostridia</taxon>
        <taxon>Eubacteriales</taxon>
        <taxon>environmental samples</taxon>
    </lineage>
</organism>
<keyword evidence="2" id="KW-0812">Transmembrane</keyword>
<dbReference type="EMBL" id="FLUN01000001">
    <property type="protein sequence ID" value="SBW10747.1"/>
    <property type="molecule type" value="Genomic_DNA"/>
</dbReference>